<feature type="transmembrane region" description="Helical" evidence="1">
    <location>
        <begin position="129"/>
        <end position="149"/>
    </location>
</feature>
<dbReference type="EMBL" id="CP048409">
    <property type="protein sequence ID" value="QIA09217.1"/>
    <property type="molecule type" value="Genomic_DNA"/>
</dbReference>
<dbReference type="AlphaFoldDB" id="A0A6C0RGP4"/>
<evidence type="ECO:0000313" key="3">
    <source>
        <dbReference type="Proteomes" id="UP000474630"/>
    </source>
</evidence>
<feature type="transmembrane region" description="Helical" evidence="1">
    <location>
        <begin position="106"/>
        <end position="123"/>
    </location>
</feature>
<feature type="transmembrane region" description="Helical" evidence="1">
    <location>
        <begin position="6"/>
        <end position="24"/>
    </location>
</feature>
<dbReference type="KEGG" id="drc:G0Q07_16515"/>
<keyword evidence="3" id="KW-1185">Reference proteome</keyword>
<gene>
    <name evidence="2" type="ORF">G0Q07_16515</name>
</gene>
<dbReference type="Proteomes" id="UP000474630">
    <property type="component" value="Chromosome"/>
</dbReference>
<dbReference type="RefSeq" id="WP_163348191.1">
    <property type="nucleotide sequence ID" value="NZ_CP048409.1"/>
</dbReference>
<protein>
    <submittedName>
        <fullName evidence="2">Uncharacterized protein</fullName>
    </submittedName>
</protein>
<evidence type="ECO:0000256" key="1">
    <source>
        <dbReference type="SAM" id="Phobius"/>
    </source>
</evidence>
<reference evidence="2 3" key="1">
    <citation type="submission" date="2020-02" db="EMBL/GenBank/DDBJ databases">
        <title>Genome sequencing for Draconibacterium sp. strain M1.</title>
        <authorList>
            <person name="Park S.-J."/>
        </authorList>
    </citation>
    <scope>NUCLEOTIDE SEQUENCE [LARGE SCALE GENOMIC DNA]</scope>
    <source>
        <strain evidence="2 3">M1</strain>
    </source>
</reference>
<keyword evidence="1" id="KW-0812">Transmembrane</keyword>
<name>A0A6C0RGP4_9BACT</name>
<feature type="transmembrane region" description="Helical" evidence="1">
    <location>
        <begin position="68"/>
        <end position="85"/>
    </location>
</feature>
<keyword evidence="1" id="KW-0472">Membrane</keyword>
<evidence type="ECO:0000313" key="2">
    <source>
        <dbReference type="EMBL" id="QIA09217.1"/>
    </source>
</evidence>
<accession>A0A6C0RGP4</accession>
<keyword evidence="1" id="KW-1133">Transmembrane helix</keyword>
<proteinExistence type="predicted"/>
<feature type="transmembrane region" description="Helical" evidence="1">
    <location>
        <begin position="44"/>
        <end position="62"/>
    </location>
</feature>
<organism evidence="2 3">
    <name type="scientific">Draconibacterium halophilum</name>
    <dbReference type="NCBI Taxonomy" id="2706887"/>
    <lineage>
        <taxon>Bacteria</taxon>
        <taxon>Pseudomonadati</taxon>
        <taxon>Bacteroidota</taxon>
        <taxon>Bacteroidia</taxon>
        <taxon>Marinilabiliales</taxon>
        <taxon>Prolixibacteraceae</taxon>
        <taxon>Draconibacterium</taxon>
    </lineage>
</organism>
<sequence length="158" mass="18383">MDPKSTIFLIAAIVFLCMFLWLFADKSEYEVFKKLKLFPRWIKIVGIVIVLLSATIPFYANLLIEGKNYLGLTVVNLGLFLICFSRDKQEDEMSNLIRLKSFYRSTVLGFAYVFIFTAIEFIHGDEFELVPAIQVITFMLLMYLLNYYVTKSKIRSAE</sequence>